<evidence type="ECO:0000256" key="1">
    <source>
        <dbReference type="SAM" id="Phobius"/>
    </source>
</evidence>
<name>A0A0V0ICC4_SOLCH</name>
<keyword evidence="1" id="KW-0472">Membrane</keyword>
<dbReference type="EMBL" id="GEDG01008191">
    <property type="protein sequence ID" value="JAP30316.1"/>
    <property type="molecule type" value="Transcribed_RNA"/>
</dbReference>
<dbReference type="AlphaFoldDB" id="A0A0V0ICC4"/>
<reference evidence="2" key="1">
    <citation type="submission" date="2015-12" db="EMBL/GenBank/DDBJ databases">
        <title>Gene expression during late stages of embryo sac development: a critical building block for successful pollen-pistil interactions.</title>
        <authorList>
            <person name="Liu Y."/>
            <person name="Joly V."/>
            <person name="Sabar M."/>
            <person name="Matton D.P."/>
        </authorList>
    </citation>
    <scope>NUCLEOTIDE SEQUENCE</scope>
</reference>
<proteinExistence type="predicted"/>
<evidence type="ECO:0000313" key="2">
    <source>
        <dbReference type="EMBL" id="JAP30316.1"/>
    </source>
</evidence>
<sequence length="95" mass="11043">MQYYILTCMKMEFKCCMTPIIVVTYLTFSIVYNINLSHLNGVTQMLQGNENDSTLLFWAQVSCYCHNKDVARDIRPLNTFPLIINNTKNNKSPQQ</sequence>
<protein>
    <submittedName>
        <fullName evidence="2">Putative ovule protein</fullName>
    </submittedName>
</protein>
<feature type="transmembrane region" description="Helical" evidence="1">
    <location>
        <begin position="12"/>
        <end position="32"/>
    </location>
</feature>
<accession>A0A0V0ICC4</accession>
<organism evidence="2">
    <name type="scientific">Solanum chacoense</name>
    <name type="common">Chaco potato</name>
    <dbReference type="NCBI Taxonomy" id="4108"/>
    <lineage>
        <taxon>Eukaryota</taxon>
        <taxon>Viridiplantae</taxon>
        <taxon>Streptophyta</taxon>
        <taxon>Embryophyta</taxon>
        <taxon>Tracheophyta</taxon>
        <taxon>Spermatophyta</taxon>
        <taxon>Magnoliopsida</taxon>
        <taxon>eudicotyledons</taxon>
        <taxon>Gunneridae</taxon>
        <taxon>Pentapetalae</taxon>
        <taxon>asterids</taxon>
        <taxon>lamiids</taxon>
        <taxon>Solanales</taxon>
        <taxon>Solanaceae</taxon>
        <taxon>Solanoideae</taxon>
        <taxon>Solaneae</taxon>
        <taxon>Solanum</taxon>
    </lineage>
</organism>
<keyword evidence="1" id="KW-1133">Transmembrane helix</keyword>
<keyword evidence="1" id="KW-0812">Transmembrane</keyword>